<evidence type="ECO:0000259" key="16">
    <source>
        <dbReference type="Pfam" id="PF00534"/>
    </source>
</evidence>
<evidence type="ECO:0000313" key="19">
    <source>
        <dbReference type="Proteomes" id="UP000243052"/>
    </source>
</evidence>
<dbReference type="GO" id="GO:0004378">
    <property type="term" value="F:GDP-Man:Man(1)GlcNAc(2)-PP-Dol alpha-1,3-mannosyltransferase activity"/>
    <property type="evidence" value="ECO:0007669"/>
    <property type="project" value="UniProtKB-UniRule"/>
</dbReference>
<dbReference type="SUPFAM" id="SSF53756">
    <property type="entry name" value="UDP-Glycosyltransferase/glycogen phosphorylase"/>
    <property type="match status" value="1"/>
</dbReference>
<evidence type="ECO:0000256" key="14">
    <source>
        <dbReference type="ARBA" id="ARBA00045104"/>
    </source>
</evidence>
<dbReference type="InterPro" id="IPR027054">
    <property type="entry name" value="ALG2"/>
</dbReference>
<name>A0A0X8HTW5_9SACH</name>
<dbReference type="AlphaFoldDB" id="A0A0X8HTW5"/>
<evidence type="ECO:0000256" key="3">
    <source>
        <dbReference type="ARBA" id="ARBA00004922"/>
    </source>
</evidence>
<proteinExistence type="inferred from homology"/>
<dbReference type="STRING" id="45286.A0A0X8HTW5"/>
<dbReference type="EC" id="2.4.1.257" evidence="4 15"/>
<evidence type="ECO:0000256" key="2">
    <source>
        <dbReference type="ARBA" id="ARBA00004586"/>
    </source>
</evidence>
<sequence>MARKVKDNLNIAFIHPDLGIGGAERLVVDAALGLQECGHDVTIYTSHCDKEHCFDEIKKEQVKVVVAGDFLPTQLFGRFFILFATLRQLVLVLKLAFTGVINKHDIFIVDQLSTCVPFLHILSKARILFYCHFPDQLLATRTSLLKKLYRLPFDLIEQVSMSFSDFVVVNSQFTRSIFFKVLNMVKINPNVVYPCVSMEQTSVLPEDEKLLSKIIGPNSRYYLSINRFERKKNIELAIESFHYSNQGKDKRSKLLVCGGYDKRVTENVEYLEELQTVVKKLGMKYSTISYPQYSKTPEDFNLPTDLTESKVLFITSVSGSLKDLLLQNTEMLLYTPSFEHFGIVPLEAMKHGKPVLAVNNGGPLETVISVKQDSANLKTATGWLRPPESAKWAAAIDESVEFNIKNPSFFKENNPQHVYEKFSRDAMVESFLVNIEKMLLNERRISLLAVLTTIALNFLIHKSILYIFPLSSTVFLLIATLFIASGHYVPGVYWIFASSLPYA</sequence>
<comment type="function">
    <text evidence="1 15">Mannosylates Man(2)GlcNAc(2)-dolichol diphosphate and Man(1)GlcNAc(2)-dolichol diphosphate to form Man(3)GlcNAc(2)-dolichol diphosphate.</text>
</comment>
<dbReference type="EC" id="2.4.1.132" evidence="5 15"/>
<dbReference type="Gene3D" id="3.40.50.2000">
    <property type="entry name" value="Glycogen Phosphorylase B"/>
    <property type="match status" value="2"/>
</dbReference>
<keyword evidence="8 15" id="KW-0808">Transferase</keyword>
<dbReference type="Proteomes" id="UP000243052">
    <property type="component" value="Chromosome v"/>
</dbReference>
<dbReference type="OrthoDB" id="448893at2759"/>
<comment type="pathway">
    <text evidence="3 15">Protein modification; protein glycosylation.</text>
</comment>
<evidence type="ECO:0000256" key="10">
    <source>
        <dbReference type="ARBA" id="ARBA00022824"/>
    </source>
</evidence>
<dbReference type="UniPathway" id="UPA00378"/>
<organism evidence="18 19">
    <name type="scientific">Eremothecium sinecaudum</name>
    <dbReference type="NCBI Taxonomy" id="45286"/>
    <lineage>
        <taxon>Eukaryota</taxon>
        <taxon>Fungi</taxon>
        <taxon>Dikarya</taxon>
        <taxon>Ascomycota</taxon>
        <taxon>Saccharomycotina</taxon>
        <taxon>Saccharomycetes</taxon>
        <taxon>Saccharomycetales</taxon>
        <taxon>Saccharomycetaceae</taxon>
        <taxon>Eremothecium</taxon>
    </lineage>
</organism>
<evidence type="ECO:0000256" key="4">
    <source>
        <dbReference type="ARBA" id="ARBA00011969"/>
    </source>
</evidence>
<evidence type="ECO:0000256" key="8">
    <source>
        <dbReference type="ARBA" id="ARBA00022679"/>
    </source>
</evidence>
<dbReference type="InterPro" id="IPR001296">
    <property type="entry name" value="Glyco_trans_1"/>
</dbReference>
<dbReference type="Pfam" id="PF00534">
    <property type="entry name" value="Glycos_transf_1"/>
    <property type="match status" value="1"/>
</dbReference>
<evidence type="ECO:0000313" key="18">
    <source>
        <dbReference type="EMBL" id="AMD21369.1"/>
    </source>
</evidence>
<evidence type="ECO:0000256" key="6">
    <source>
        <dbReference type="ARBA" id="ARBA00019218"/>
    </source>
</evidence>
<comment type="catalytic activity">
    <reaction evidence="13 15">
        <text>a beta-D-Man-(1-&gt;4)-beta-D-GlcNAc-(1-&gt;4)-alpha-D-GlcNAc-diphospho-di-trans,poly-cis-dolichol + GDP-alpha-D-mannose = an alpha-D-Man-(1-&gt;3)-beta-D-Man-(1-&gt;4)-beta-D-GlcNAc-(1-&gt;4)-alpha-D-GlcNAc-diphospho-di-trans,poly-cis-dolichol + GDP + H(+)</text>
        <dbReference type="Rhea" id="RHEA:29515"/>
        <dbReference type="Rhea" id="RHEA-COMP:19511"/>
        <dbReference type="Rhea" id="RHEA-COMP:19513"/>
        <dbReference type="ChEBI" id="CHEBI:15378"/>
        <dbReference type="ChEBI" id="CHEBI:57527"/>
        <dbReference type="ChEBI" id="CHEBI:58189"/>
        <dbReference type="ChEBI" id="CHEBI:58472"/>
        <dbReference type="ChEBI" id="CHEBI:132510"/>
        <dbReference type="EC" id="2.4.1.132"/>
    </reaction>
    <physiologicalReaction direction="left-to-right" evidence="13 15">
        <dbReference type="Rhea" id="RHEA:29516"/>
    </physiologicalReaction>
</comment>
<evidence type="ECO:0000256" key="12">
    <source>
        <dbReference type="ARBA" id="ARBA00023136"/>
    </source>
</evidence>
<dbReference type="EMBL" id="CP014245">
    <property type="protein sequence ID" value="AMD21369.1"/>
    <property type="molecule type" value="Genomic_DNA"/>
</dbReference>
<dbReference type="GeneID" id="28724658"/>
<keyword evidence="11 15" id="KW-1133">Transmembrane helix</keyword>
<evidence type="ECO:0000256" key="15">
    <source>
        <dbReference type="RuleBase" id="RU367136"/>
    </source>
</evidence>
<keyword evidence="9 15" id="KW-0812">Transmembrane</keyword>
<comment type="catalytic activity">
    <reaction evidence="14 15">
        <text>an alpha-D-Man-(1-&gt;3)-beta-D-Man-(1-&gt;4)-beta-D-GlcNAc-(1-&gt;4)-alpha-D-GlcNAc-diphospho-di-trans,poly-cis-dolichol + GDP-alpha-D-mannose = an alpha-D-Man-(1-&gt;3)-[alpha-D-Man-(1-&gt;6)]-beta-D-Man-(1-&gt;4)-beta-D-GlcNAc-(1-&gt;4)-alpha-D-GlcNAc-diphospho-di-trans,poly-cis-dolichol + GDP + H(+)</text>
        <dbReference type="Rhea" id="RHEA:29519"/>
        <dbReference type="Rhea" id="RHEA-COMP:19513"/>
        <dbReference type="Rhea" id="RHEA-COMP:19515"/>
        <dbReference type="ChEBI" id="CHEBI:15378"/>
        <dbReference type="ChEBI" id="CHEBI:57527"/>
        <dbReference type="ChEBI" id="CHEBI:58189"/>
        <dbReference type="ChEBI" id="CHEBI:132510"/>
        <dbReference type="ChEBI" id="CHEBI:132511"/>
        <dbReference type="EC" id="2.4.1.257"/>
    </reaction>
    <physiologicalReaction direction="left-to-right" evidence="14 15">
        <dbReference type="Rhea" id="RHEA:29520"/>
    </physiologicalReaction>
</comment>
<dbReference type="PANTHER" id="PTHR45918:SF1">
    <property type="entry name" value="ALPHA-1,3_1,6-MANNOSYLTRANSFERASE ALG2"/>
    <property type="match status" value="1"/>
</dbReference>
<evidence type="ECO:0000256" key="1">
    <source>
        <dbReference type="ARBA" id="ARBA00003142"/>
    </source>
</evidence>
<comment type="similarity">
    <text evidence="15">Belongs to the glycosyltransferase group 1 family.</text>
</comment>
<dbReference type="CDD" id="cd03805">
    <property type="entry name" value="GT4_ALG2-like"/>
    <property type="match status" value="1"/>
</dbReference>
<evidence type="ECO:0000256" key="11">
    <source>
        <dbReference type="ARBA" id="ARBA00022989"/>
    </source>
</evidence>
<keyword evidence="19" id="KW-1185">Reference proteome</keyword>
<feature type="transmembrane region" description="Helical" evidence="15">
    <location>
        <begin position="445"/>
        <end position="468"/>
    </location>
</feature>
<comment type="subcellular location">
    <subcellularLocation>
        <location evidence="2 15">Endoplasmic reticulum membrane</location>
    </subcellularLocation>
</comment>
<dbReference type="Pfam" id="PF13439">
    <property type="entry name" value="Glyco_transf_4"/>
    <property type="match status" value="1"/>
</dbReference>
<evidence type="ECO:0000256" key="13">
    <source>
        <dbReference type="ARBA" id="ARBA00045103"/>
    </source>
</evidence>
<dbReference type="GO" id="GO:0102704">
    <property type="term" value="F:GDP-Man:Man(2)GlcNAc(2)-PP-Dol alpha-1,6-mannosyltransferase activity"/>
    <property type="evidence" value="ECO:0007669"/>
    <property type="project" value="UniProtKB-UniRule"/>
</dbReference>
<evidence type="ECO:0000259" key="17">
    <source>
        <dbReference type="Pfam" id="PF13439"/>
    </source>
</evidence>
<evidence type="ECO:0000256" key="5">
    <source>
        <dbReference type="ARBA" id="ARBA00012649"/>
    </source>
</evidence>
<dbReference type="InterPro" id="IPR028098">
    <property type="entry name" value="Glyco_trans_4-like_N"/>
</dbReference>
<keyword evidence="12 15" id="KW-0472">Membrane</keyword>
<accession>A0A0X8HTW5</accession>
<keyword evidence="10 15" id="KW-0256">Endoplasmic reticulum</keyword>
<evidence type="ECO:0000256" key="9">
    <source>
        <dbReference type="ARBA" id="ARBA00022692"/>
    </source>
</evidence>
<dbReference type="PANTHER" id="PTHR45918">
    <property type="entry name" value="ALPHA-1,3/1,6-MANNOSYLTRANSFERASE ALG2"/>
    <property type="match status" value="1"/>
</dbReference>
<feature type="transmembrane region" description="Helical" evidence="15">
    <location>
        <begin position="474"/>
        <end position="496"/>
    </location>
</feature>
<keyword evidence="7 15" id="KW-0328">Glycosyltransferase</keyword>
<gene>
    <name evidence="18" type="ORF">AW171_hschr53319</name>
</gene>
<protein>
    <recommendedName>
        <fullName evidence="6 15">Alpha-1,3/1,6-mannosyltransferase ALG2</fullName>
        <ecNumber evidence="5 15">2.4.1.132</ecNumber>
        <ecNumber evidence="4 15">2.4.1.257</ecNumber>
    </recommendedName>
    <alternativeName>
        <fullName evidence="15">GDP-Man:Man(1)GlcNAc(2)-PP-Dol alpha-1,3-mannosyltransferase</fullName>
    </alternativeName>
</protein>
<evidence type="ECO:0000256" key="7">
    <source>
        <dbReference type="ARBA" id="ARBA00022676"/>
    </source>
</evidence>
<dbReference type="RefSeq" id="XP_017988365.1">
    <property type="nucleotide sequence ID" value="XM_018132876.1"/>
</dbReference>
<feature type="domain" description="Glycosyltransferase subfamily 4-like N-terminal" evidence="17">
    <location>
        <begin position="20"/>
        <end position="199"/>
    </location>
</feature>
<dbReference type="GO" id="GO:0005789">
    <property type="term" value="C:endoplasmic reticulum membrane"/>
    <property type="evidence" value="ECO:0007669"/>
    <property type="project" value="UniProtKB-SubCell"/>
</dbReference>
<feature type="domain" description="Glycosyl transferase family 1" evidence="16">
    <location>
        <begin position="308"/>
        <end position="403"/>
    </location>
</feature>
<reference evidence="18 19" key="1">
    <citation type="submission" date="2016-01" db="EMBL/GenBank/DDBJ databases">
        <title>Genome sequence of the yeast Holleya sinecauda.</title>
        <authorList>
            <person name="Dietrich F.S."/>
        </authorList>
    </citation>
    <scope>NUCLEOTIDE SEQUENCE [LARGE SCALE GENOMIC DNA]</scope>
    <source>
        <strain evidence="18 19">ATCC 58844</strain>
    </source>
</reference>